<proteinExistence type="predicted"/>
<reference evidence="2" key="1">
    <citation type="submission" date="2021-04" db="EMBL/GenBank/DDBJ databases">
        <title>Sinoanaerobacter chloroacetimidivorans sp. nov., an obligate anaerobic bacterium isolated from anaerobic sludge.</title>
        <authorList>
            <person name="Bao Y."/>
        </authorList>
    </citation>
    <scope>NUCLEOTIDE SEQUENCE</scope>
    <source>
        <strain evidence="2">BAD-6</strain>
    </source>
</reference>
<dbReference type="AlphaFoldDB" id="A0A8J7W459"/>
<dbReference type="Pfam" id="PF12728">
    <property type="entry name" value="HTH_17"/>
    <property type="match status" value="1"/>
</dbReference>
<name>A0A8J7W459_9FIRM</name>
<dbReference type="EMBL" id="JAGSND010000019">
    <property type="protein sequence ID" value="MBR0600021.1"/>
    <property type="molecule type" value="Genomic_DNA"/>
</dbReference>
<dbReference type="Proteomes" id="UP000675664">
    <property type="component" value="Unassembled WGS sequence"/>
</dbReference>
<comment type="caution">
    <text evidence="2">The sequence shown here is derived from an EMBL/GenBank/DDBJ whole genome shotgun (WGS) entry which is preliminary data.</text>
</comment>
<gene>
    <name evidence="2" type="ORF">KCX82_19230</name>
</gene>
<accession>A0A8J7W459</accession>
<evidence type="ECO:0000259" key="1">
    <source>
        <dbReference type="Pfam" id="PF12728"/>
    </source>
</evidence>
<sequence>MDMATDYSHLLAEYPEKICHDQFYRICRISKRKATWLLENGYIPCEDTGKKTRRFKIRITDVVEYLTRLEDSPESLLTPPGIFSSGIKYRPKRRAEVQIDAGKFMEMLKKKWSSFPDALTVGDVIKMTGYSQTAVSQWISKEKLFGVWYYNKYLIPKDCLIEYMATKAHRITQKSKKHMDLIQQYQVGQTPTECRKTS</sequence>
<evidence type="ECO:0000313" key="3">
    <source>
        <dbReference type="Proteomes" id="UP000675664"/>
    </source>
</evidence>
<organism evidence="2 3">
    <name type="scientific">Sinanaerobacter chloroacetimidivorans</name>
    <dbReference type="NCBI Taxonomy" id="2818044"/>
    <lineage>
        <taxon>Bacteria</taxon>
        <taxon>Bacillati</taxon>
        <taxon>Bacillota</taxon>
        <taxon>Clostridia</taxon>
        <taxon>Peptostreptococcales</taxon>
        <taxon>Anaerovoracaceae</taxon>
        <taxon>Sinanaerobacter</taxon>
    </lineage>
</organism>
<keyword evidence="3" id="KW-1185">Reference proteome</keyword>
<protein>
    <submittedName>
        <fullName evidence="2">Helix-turn-helix domain-containing protein</fullName>
    </submittedName>
</protein>
<dbReference type="InterPro" id="IPR041657">
    <property type="entry name" value="HTH_17"/>
</dbReference>
<feature type="domain" description="Helix-turn-helix" evidence="1">
    <location>
        <begin position="119"/>
        <end position="166"/>
    </location>
</feature>
<evidence type="ECO:0000313" key="2">
    <source>
        <dbReference type="EMBL" id="MBR0600021.1"/>
    </source>
</evidence>
<reference evidence="2" key="2">
    <citation type="submission" date="2021-04" db="EMBL/GenBank/DDBJ databases">
        <authorList>
            <person name="Liu J."/>
        </authorList>
    </citation>
    <scope>NUCLEOTIDE SEQUENCE</scope>
    <source>
        <strain evidence="2">BAD-6</strain>
    </source>
</reference>